<gene>
    <name evidence="1" type="ORF">AXG55_06040</name>
</gene>
<name>A0A1L4CZW2_9BACT</name>
<dbReference type="AlphaFoldDB" id="A0A1L4CZW2"/>
<protein>
    <submittedName>
        <fullName evidence="1">Uncharacterized protein</fullName>
    </submittedName>
</protein>
<reference evidence="1 2" key="1">
    <citation type="submission" date="2016-10" db="EMBL/GenBank/DDBJ databases">
        <title>Silvanigrella aquatica sp. nov., isolated from a freshwater lake located in the Black Forest, Germany, description of Silvanigrellaceae fam. nov., Silvanigrellales ord. nov., reclassification of the order Bdellovibrionales in the class Oligoflexia, reclassification of the families Bacteriovoracaceae and Halobacteriovoraceae in the new order Bacteriovoracales ord. nov., and reclassification of the family Pseudobacteriovoracaceae in the order Oligoflexiales.</title>
        <authorList>
            <person name="Hahn M.W."/>
            <person name="Schmidt J."/>
            <person name="Koll U."/>
            <person name="Rohde M."/>
            <person name="Verbag S."/>
            <person name="Pitt A."/>
            <person name="Nakai R."/>
            <person name="Naganuma T."/>
            <person name="Lang E."/>
        </authorList>
    </citation>
    <scope>NUCLEOTIDE SEQUENCE [LARGE SCALE GENOMIC DNA]</scope>
    <source>
        <strain evidence="1 2">MWH-Nonnen-W8red</strain>
    </source>
</reference>
<evidence type="ECO:0000313" key="2">
    <source>
        <dbReference type="Proteomes" id="UP000184731"/>
    </source>
</evidence>
<dbReference type="KEGG" id="saqi:AXG55_06040"/>
<keyword evidence="2" id="KW-1185">Reference proteome</keyword>
<dbReference type="STRING" id="1915309.AXG55_06040"/>
<organism evidence="1 2">
    <name type="scientific">Silvanigrella aquatica</name>
    <dbReference type="NCBI Taxonomy" id="1915309"/>
    <lineage>
        <taxon>Bacteria</taxon>
        <taxon>Pseudomonadati</taxon>
        <taxon>Bdellovibrionota</taxon>
        <taxon>Oligoflexia</taxon>
        <taxon>Silvanigrellales</taxon>
        <taxon>Silvanigrellaceae</taxon>
        <taxon>Silvanigrella</taxon>
    </lineage>
</organism>
<evidence type="ECO:0000313" key="1">
    <source>
        <dbReference type="EMBL" id="APJ03489.1"/>
    </source>
</evidence>
<dbReference type="RefSeq" id="WP_148697223.1">
    <property type="nucleotide sequence ID" value="NZ_CP017834.1"/>
</dbReference>
<proteinExistence type="predicted"/>
<dbReference type="Proteomes" id="UP000184731">
    <property type="component" value="Chromosome"/>
</dbReference>
<sequence length="98" mass="11479">MNHLDKGSTFHPLNNNVIESIIKNEWGLTQCGFIQIPQEGVVASNFIVHTKEKNDILIRTYRTSYSKEQIFLKLKLFCIFMIESYLFQSYFPSIMDVL</sequence>
<accession>A0A1L4CZW2</accession>
<dbReference type="EMBL" id="CP017834">
    <property type="protein sequence ID" value="APJ03489.1"/>
    <property type="molecule type" value="Genomic_DNA"/>
</dbReference>